<dbReference type="Gene3D" id="3.90.1140.10">
    <property type="entry name" value="Cyclic phosphodiesterase"/>
    <property type="match status" value="1"/>
</dbReference>
<feature type="domain" description="A-kinase anchor protein 7-like phosphoesterase" evidence="1">
    <location>
        <begin position="54"/>
        <end position="209"/>
    </location>
</feature>
<evidence type="ECO:0000313" key="3">
    <source>
        <dbReference type="Proteomes" id="UP001143545"/>
    </source>
</evidence>
<gene>
    <name evidence="2" type="ORF">NBRC110019_02240</name>
</gene>
<evidence type="ECO:0000259" key="1">
    <source>
        <dbReference type="Pfam" id="PF10469"/>
    </source>
</evidence>
<dbReference type="Proteomes" id="UP001143545">
    <property type="component" value="Unassembled WGS sequence"/>
</dbReference>
<name>A0A9W6ET57_9FLAO</name>
<protein>
    <recommendedName>
        <fullName evidence="1">A-kinase anchor protein 7-like phosphoesterase domain-containing protein</fullName>
    </recommendedName>
</protein>
<proteinExistence type="predicted"/>
<evidence type="ECO:0000313" key="2">
    <source>
        <dbReference type="EMBL" id="GLB51185.1"/>
    </source>
</evidence>
<dbReference type="InterPro" id="IPR009097">
    <property type="entry name" value="Cyclic_Pdiesterase"/>
</dbReference>
<dbReference type="Pfam" id="PF10469">
    <property type="entry name" value="AKAP7_NLS"/>
    <property type="match status" value="1"/>
</dbReference>
<dbReference type="AlphaFoldDB" id="A0A9W6ET57"/>
<dbReference type="SUPFAM" id="SSF55144">
    <property type="entry name" value="LigT-like"/>
    <property type="match status" value="1"/>
</dbReference>
<dbReference type="InterPro" id="IPR019510">
    <property type="entry name" value="AKAP7-like_phosphoesterase"/>
</dbReference>
<dbReference type="EMBL" id="BRVP01000002">
    <property type="protein sequence ID" value="GLB51185.1"/>
    <property type="molecule type" value="Genomic_DNA"/>
</dbReference>
<comment type="caution">
    <text evidence="2">The sequence shown here is derived from an EMBL/GenBank/DDBJ whole genome shotgun (WGS) entry which is preliminary data.</text>
</comment>
<keyword evidence="3" id="KW-1185">Reference proteome</keyword>
<sequence>MSKMDLKTHYNDLYNRSIEKIGSGNYTTDSLIDVKNDTRLGVTLVIRPSETVNKKIQEFLLEVKQIEPEQYFYPNTDIHITLMSIISCYNGFDLTAIPLKEYLHLIQTSINHIPPFKISFKGITASDSCIIIQGFPESDIINTLRDQLRTNFKNSNLQQSIDKRYTIQTAHSTVARFKTALKDPVQLAKLLESYRDFDFGVFTVNKIEFVCNDWYLKHQKLTKLAEFKLETP</sequence>
<reference evidence="2" key="1">
    <citation type="submission" date="2022-07" db="EMBL/GenBank/DDBJ databases">
        <title>Taxonomy of Novel Oxalotrophic and Methylotrophic Bacteria.</title>
        <authorList>
            <person name="Sahin N."/>
            <person name="Tani A."/>
        </authorList>
    </citation>
    <scope>NUCLEOTIDE SEQUENCE</scope>
    <source>
        <strain evidence="2">AM327</strain>
    </source>
</reference>
<accession>A0A9W6ET57</accession>
<organism evidence="2 3">
    <name type="scientific">Neptunitalea chrysea</name>
    <dbReference type="NCBI Taxonomy" id="1647581"/>
    <lineage>
        <taxon>Bacteria</taxon>
        <taxon>Pseudomonadati</taxon>
        <taxon>Bacteroidota</taxon>
        <taxon>Flavobacteriia</taxon>
        <taxon>Flavobacteriales</taxon>
        <taxon>Flavobacteriaceae</taxon>
        <taxon>Neptunitalea</taxon>
    </lineage>
</organism>